<evidence type="ECO:0000313" key="2">
    <source>
        <dbReference type="EMBL" id="MBU3804805.1"/>
    </source>
</evidence>
<dbReference type="AlphaFoldDB" id="A0A9E2KCU3"/>
<feature type="chain" id="PRO_5038650729" evidence="1">
    <location>
        <begin position="22"/>
        <end position="207"/>
    </location>
</feature>
<dbReference type="Proteomes" id="UP000824229">
    <property type="component" value="Unassembled WGS sequence"/>
</dbReference>
<gene>
    <name evidence="2" type="ORF">H9872_08610</name>
</gene>
<keyword evidence="1" id="KW-0732">Signal</keyword>
<evidence type="ECO:0000256" key="1">
    <source>
        <dbReference type="SAM" id="SignalP"/>
    </source>
</evidence>
<feature type="signal peptide" evidence="1">
    <location>
        <begin position="1"/>
        <end position="21"/>
    </location>
</feature>
<evidence type="ECO:0000313" key="3">
    <source>
        <dbReference type="Proteomes" id="UP000824229"/>
    </source>
</evidence>
<organism evidence="2 3">
    <name type="scientific">Candidatus Cellulosilyticum pullistercoris</name>
    <dbReference type="NCBI Taxonomy" id="2838521"/>
    <lineage>
        <taxon>Bacteria</taxon>
        <taxon>Bacillati</taxon>
        <taxon>Bacillota</taxon>
        <taxon>Clostridia</taxon>
        <taxon>Lachnospirales</taxon>
        <taxon>Cellulosilyticaceae</taxon>
        <taxon>Cellulosilyticum</taxon>
    </lineage>
</organism>
<proteinExistence type="predicted"/>
<reference evidence="2" key="1">
    <citation type="journal article" date="2021" name="PeerJ">
        <title>Extensive microbial diversity within the chicken gut microbiome revealed by metagenomics and culture.</title>
        <authorList>
            <person name="Gilroy R."/>
            <person name="Ravi A."/>
            <person name="Getino M."/>
            <person name="Pursley I."/>
            <person name="Horton D.L."/>
            <person name="Alikhan N.F."/>
            <person name="Baker D."/>
            <person name="Gharbi K."/>
            <person name="Hall N."/>
            <person name="Watson M."/>
            <person name="Adriaenssens E.M."/>
            <person name="Foster-Nyarko E."/>
            <person name="Jarju S."/>
            <person name="Secka A."/>
            <person name="Antonio M."/>
            <person name="Oren A."/>
            <person name="Chaudhuri R.R."/>
            <person name="La Ragione R."/>
            <person name="Hildebrand F."/>
            <person name="Pallen M.J."/>
        </authorList>
    </citation>
    <scope>NUCLEOTIDE SEQUENCE</scope>
    <source>
        <strain evidence="2">B5-657</strain>
    </source>
</reference>
<protein>
    <submittedName>
        <fullName evidence="2">DUF4878 domain-containing protein</fullName>
    </submittedName>
</protein>
<dbReference type="EMBL" id="JAHLFQ010000202">
    <property type="protein sequence ID" value="MBU3804805.1"/>
    <property type="molecule type" value="Genomic_DNA"/>
</dbReference>
<accession>A0A9E2KCU3</accession>
<comment type="caution">
    <text evidence="2">The sequence shown here is derived from an EMBL/GenBank/DDBJ whole genome shotgun (WGS) entry which is preliminary data.</text>
</comment>
<reference evidence="2" key="2">
    <citation type="submission" date="2021-04" db="EMBL/GenBank/DDBJ databases">
        <authorList>
            <person name="Gilroy R."/>
        </authorList>
    </citation>
    <scope>NUCLEOTIDE SEQUENCE</scope>
    <source>
        <strain evidence="2">B5-657</strain>
    </source>
</reference>
<dbReference type="PROSITE" id="PS51257">
    <property type="entry name" value="PROKAR_LIPOPROTEIN"/>
    <property type="match status" value="1"/>
</dbReference>
<sequence length="207" mass="23156">MKKSVISIIFFSLLMMLFVGCNQNQVDSPEKVASNFLQALQQQKYTSAKTYYAENLDNMANFRNQIEDISPSVANKLFSKMSDFSYTIHETTINPNDSNKASVTATITAYDLGKSFESTVLDYIKTDLEMTFDGATSDDVIKQAEEVIVNEIESSEKTFVSDVTITLTKKDNVWTIDKISDNPVLLNALSGNIINTIEQLSTNLQNQ</sequence>
<dbReference type="Gene3D" id="3.10.450.50">
    <property type="match status" value="1"/>
</dbReference>
<name>A0A9E2KCU3_9FIRM</name>